<name>A0A269ZFC4_9MICO</name>
<dbReference type="RefSeq" id="WP_095375666.1">
    <property type="nucleotide sequence ID" value="NZ_DDJN01000053.1"/>
</dbReference>
<dbReference type="InterPro" id="IPR016477">
    <property type="entry name" value="Fructo-/Ketosamine-3-kinase"/>
</dbReference>
<dbReference type="Gene3D" id="1.10.510.10">
    <property type="entry name" value="Transferase(Phosphotransferase) domain 1"/>
    <property type="match status" value="1"/>
</dbReference>
<gene>
    <name evidence="2" type="ORF">B8X04_05440</name>
</gene>
<accession>A0A269ZFC4</accession>
<dbReference type="SUPFAM" id="SSF56112">
    <property type="entry name" value="Protein kinase-like (PK-like)"/>
    <property type="match status" value="1"/>
</dbReference>
<organism evidence="2 3">
    <name type="scientific">Brevibacterium casei</name>
    <dbReference type="NCBI Taxonomy" id="33889"/>
    <lineage>
        <taxon>Bacteria</taxon>
        <taxon>Bacillati</taxon>
        <taxon>Actinomycetota</taxon>
        <taxon>Actinomycetes</taxon>
        <taxon>Micrococcales</taxon>
        <taxon>Brevibacteriaceae</taxon>
        <taxon>Brevibacterium</taxon>
    </lineage>
</organism>
<protein>
    <submittedName>
        <fullName evidence="2">Fructosamine kinase</fullName>
    </submittedName>
</protein>
<comment type="caution">
    <text evidence="2">The sequence shown here is derived from an EMBL/GenBank/DDBJ whole genome shotgun (WGS) entry which is preliminary data.</text>
</comment>
<dbReference type="EMBL" id="NCWY01000004">
    <property type="protein sequence ID" value="PAK96200.1"/>
    <property type="molecule type" value="Genomic_DNA"/>
</dbReference>
<evidence type="ECO:0000256" key="1">
    <source>
        <dbReference type="PIRNR" id="PIRNR006221"/>
    </source>
</evidence>
<dbReference type="GO" id="GO:0016301">
    <property type="term" value="F:kinase activity"/>
    <property type="evidence" value="ECO:0007669"/>
    <property type="project" value="UniProtKB-UniRule"/>
</dbReference>
<dbReference type="AlphaFoldDB" id="A0A269ZFC4"/>
<reference evidence="2 3" key="1">
    <citation type="submission" date="2017-04" db="EMBL/GenBank/DDBJ databases">
        <title>Kefir bacterial isolates.</title>
        <authorList>
            <person name="Kim Y."/>
            <person name="Blasche S."/>
            <person name="Patil K.R."/>
        </authorList>
    </citation>
    <scope>NUCLEOTIDE SEQUENCE [LARGE SCALE GENOMIC DNA]</scope>
    <source>
        <strain evidence="2 3">OG2</strain>
    </source>
</reference>
<evidence type="ECO:0000313" key="2">
    <source>
        <dbReference type="EMBL" id="PAK96200.1"/>
    </source>
</evidence>
<dbReference type="Gene3D" id="1.20.1270.240">
    <property type="match status" value="1"/>
</dbReference>
<dbReference type="Proteomes" id="UP000216867">
    <property type="component" value="Unassembled WGS sequence"/>
</dbReference>
<sequence length="262" mass="27612">MSDFLKQRSGAPHGFFAAEAAGLKWLSAPGVIPVVDVIDVGEDALRLERLTSVPPSPEAAAEFGRRLAHLHDSGAPAFGWAPAEPAWFGPLDSPFEVSVEPTSSFSDFWVAQRLQPVADDIAAELTPEENATVASAITAVGTGAFDGIAGSGAESPSRVHGDLWSGNLMWTPAGGTLIDPAAHGGHRLEDLAMLALFGTPFLDEIFAGYETVHPMPESWRADLPAHNLFALLAHVRLFGRGFLGQTLGAAREVTDRGVELGA</sequence>
<dbReference type="Pfam" id="PF03881">
    <property type="entry name" value="Fructosamin_kin"/>
    <property type="match status" value="1"/>
</dbReference>
<dbReference type="InterPro" id="IPR011009">
    <property type="entry name" value="Kinase-like_dom_sf"/>
</dbReference>
<dbReference type="PANTHER" id="PTHR12149:SF8">
    <property type="entry name" value="PROTEIN-RIBULOSAMINE 3-KINASE"/>
    <property type="match status" value="1"/>
</dbReference>
<keyword evidence="1" id="KW-0808">Transferase</keyword>
<dbReference type="PIRSF" id="PIRSF006221">
    <property type="entry name" value="Ketosamine-3-kinase"/>
    <property type="match status" value="1"/>
</dbReference>
<comment type="similarity">
    <text evidence="1">Belongs to the fructosamine kinase family.</text>
</comment>
<proteinExistence type="inferred from homology"/>
<keyword evidence="1 2" id="KW-0418">Kinase</keyword>
<evidence type="ECO:0000313" key="3">
    <source>
        <dbReference type="Proteomes" id="UP000216867"/>
    </source>
</evidence>
<dbReference type="Gene3D" id="3.30.200.20">
    <property type="entry name" value="Phosphorylase Kinase, domain 1"/>
    <property type="match status" value="1"/>
</dbReference>
<dbReference type="PANTHER" id="PTHR12149">
    <property type="entry name" value="FRUCTOSAMINE 3 KINASE-RELATED PROTEIN"/>
    <property type="match status" value="1"/>
</dbReference>